<sequence length="442" mass="49944">MHGKNIMRYQDLFLQHNPAAIRYIDGQRALSFSDLKARIATLAHRLHNMSEQRFVIATLNCFEVTACFFALLYAGKTPVILGHTREKLLAEQREHYDAILTDQAMSLEAPCLMLDEITTQHLPLDFSAPIEDQVVHFFTSGSSGIAKFIPKRVALLAKESALLQQTWPLTQGTVVIATVSPLHQYGLTFNILWPLINEGCVYMHAITYQEELTGLPRNRRYAFITSPAFLKRLDPALMSPLEMTHIFSAGGPLPSVAAHECEMRLQCAPIEIYGSSETCVIAHRMPTKHALFQPFKGIEIMQNNDQTLRLSSPLIDAADFSLNDRIAIHFEGFELLGRTDRILKMEEKRISLTEIEARIEAYLPNCTAHLVPLTHGQRTILGAVLVMAQPHDPQHLIRDLTTHLKAYIEPIALPKRWRLIDKAPVNAQGKVSHYDLKELFDD</sequence>
<keyword evidence="1" id="KW-1133">Transmembrane helix</keyword>
<feature type="domain" description="AMP-dependent synthetase/ligase" evidence="2">
    <location>
        <begin position="16"/>
        <end position="287"/>
    </location>
</feature>
<organism evidence="3 4">
    <name type="scientific">Wohlfahrtiimonas chitiniclastica SH04</name>
    <dbReference type="NCBI Taxonomy" id="1261130"/>
    <lineage>
        <taxon>Bacteria</taxon>
        <taxon>Pseudomonadati</taxon>
        <taxon>Pseudomonadota</taxon>
        <taxon>Gammaproteobacteria</taxon>
        <taxon>Cardiobacteriales</taxon>
        <taxon>Ignatzschineriaceae</taxon>
        <taxon>Wohlfahrtiimonas</taxon>
    </lineage>
</organism>
<dbReference type="Gene3D" id="3.30.300.30">
    <property type="match status" value="1"/>
</dbReference>
<dbReference type="Gene3D" id="3.40.50.12780">
    <property type="entry name" value="N-terminal domain of ligase-like"/>
    <property type="match status" value="1"/>
</dbReference>
<feature type="transmembrane region" description="Helical" evidence="1">
    <location>
        <begin position="54"/>
        <end position="75"/>
    </location>
</feature>
<dbReference type="PANTHER" id="PTHR45398">
    <property type="match status" value="1"/>
</dbReference>
<gene>
    <name evidence="3" type="ORF">F387_00770</name>
</gene>
<evidence type="ECO:0000313" key="4">
    <source>
        <dbReference type="Proteomes" id="UP000011617"/>
    </source>
</evidence>
<keyword evidence="1" id="KW-0472">Membrane</keyword>
<dbReference type="PATRIC" id="fig|1261130.3.peg.1192"/>
<keyword evidence="4" id="KW-1185">Reference proteome</keyword>
<proteinExistence type="predicted"/>
<comment type="caution">
    <text evidence="3">The sequence shown here is derived from an EMBL/GenBank/DDBJ whole genome shotgun (WGS) entry which is preliminary data.</text>
</comment>
<dbReference type="HOGENOM" id="CLU_026234_0_1_6"/>
<evidence type="ECO:0000313" key="3">
    <source>
        <dbReference type="EMBL" id="ELV08041.1"/>
    </source>
</evidence>
<dbReference type="InterPro" id="IPR042099">
    <property type="entry name" value="ANL_N_sf"/>
</dbReference>
<name>L8Y0M2_9GAMM</name>
<dbReference type="Proteomes" id="UP000011617">
    <property type="component" value="Unassembled WGS sequence"/>
</dbReference>
<protein>
    <recommendedName>
        <fullName evidence="2">AMP-dependent synthetase/ligase domain-containing protein</fullName>
    </recommendedName>
</protein>
<keyword evidence="1" id="KW-0812">Transmembrane</keyword>
<evidence type="ECO:0000259" key="2">
    <source>
        <dbReference type="Pfam" id="PF00501"/>
    </source>
</evidence>
<dbReference type="AlphaFoldDB" id="L8Y0M2"/>
<evidence type="ECO:0000256" key="1">
    <source>
        <dbReference type="SAM" id="Phobius"/>
    </source>
</evidence>
<dbReference type="Pfam" id="PF00501">
    <property type="entry name" value="AMP-binding"/>
    <property type="match status" value="1"/>
</dbReference>
<reference evidence="3 4" key="1">
    <citation type="journal article" date="2013" name="Genome Announc.">
        <title>Complete Genome Sequence of Wohlfahrtiimonas chitiniclastica Strain SH04, Isolated from Chrysomya megacephala Collected from Pudong International Airport in China.</title>
        <authorList>
            <person name="Cao X.M."/>
            <person name="Chen T."/>
            <person name="Xu L.Z."/>
            <person name="Yao L.S."/>
            <person name="Qi J."/>
            <person name="Zhang X.L."/>
            <person name="Yan Q.L."/>
            <person name="Deng Y.H."/>
            <person name="Guo T.Y."/>
            <person name="Wang J."/>
            <person name="Hu K.X."/>
            <person name="Xu B.L."/>
        </authorList>
    </citation>
    <scope>NUCLEOTIDE SEQUENCE [LARGE SCALE GENOMIC DNA]</scope>
    <source>
        <strain evidence="3 4">SH04</strain>
    </source>
</reference>
<dbReference type="InterPro" id="IPR045851">
    <property type="entry name" value="AMP-bd_C_sf"/>
</dbReference>
<accession>L8Y0M2</accession>
<dbReference type="EMBL" id="AOBV01000007">
    <property type="protein sequence ID" value="ELV08041.1"/>
    <property type="molecule type" value="Genomic_DNA"/>
</dbReference>
<dbReference type="PANTHER" id="PTHR45398:SF1">
    <property type="entry name" value="ENZYME, PUTATIVE (JCVI)-RELATED"/>
    <property type="match status" value="1"/>
</dbReference>
<dbReference type="SUPFAM" id="SSF56801">
    <property type="entry name" value="Acetyl-CoA synthetase-like"/>
    <property type="match status" value="1"/>
</dbReference>
<dbReference type="InterPro" id="IPR000873">
    <property type="entry name" value="AMP-dep_synth/lig_dom"/>
</dbReference>